<dbReference type="EMBL" id="CP017813">
    <property type="protein sequence ID" value="APJ38687.1"/>
    <property type="molecule type" value="Genomic_DNA"/>
</dbReference>
<sequence length="297" mass="35133">MQQTRLVNMCLIHQRRFDKKPLSKEIASIQRTWNNSVLSNDLVEIAQALASGKTVWFNTNRLDTIIIDIDRSTLAFNDAIKLLHQHKKIVPDIAYESFSSNPKTNTHSYRMIFFINRCITKNEYLNFTLEVSNLLSTDVDFAFCNNTKQICFGTNKKVFINYSGPNWDNQVNNIELQDTPPQQETRYLGKINTRDKSIYELEQLSYNDFKMRLNMILAKRIHIGYDICLRWFFAESFNLDKQQQILNLASLDTQHKVMQIAKRRYPSYAYKLFKPHGNFYSLYQENHNLFQKIQKTR</sequence>
<reference evidence="2" key="1">
    <citation type="submission" date="2016-10" db="EMBL/GenBank/DDBJ databases">
        <authorList>
            <person name="Beylefeld A."/>
            <person name="Abolnik C."/>
        </authorList>
    </citation>
    <scope>NUCLEOTIDE SEQUENCE [LARGE SCALE GENOMIC DNA]</scope>
    <source>
        <strain evidence="2">B359_6</strain>
    </source>
</reference>
<dbReference type="STRING" id="48003.BLA55_03435"/>
<name>A0A1L4FSU0_9BACT</name>
<evidence type="ECO:0000313" key="1">
    <source>
        <dbReference type="EMBL" id="APJ38687.1"/>
    </source>
</evidence>
<gene>
    <name evidence="1" type="ORF">BLA55_03435</name>
</gene>
<protein>
    <submittedName>
        <fullName evidence="1">Uncharacterized protein</fullName>
    </submittedName>
</protein>
<organism evidence="1 2">
    <name type="scientific">Mycoplasmopsis pullorum</name>
    <dbReference type="NCBI Taxonomy" id="48003"/>
    <lineage>
        <taxon>Bacteria</taxon>
        <taxon>Bacillati</taxon>
        <taxon>Mycoplasmatota</taxon>
        <taxon>Mycoplasmoidales</taxon>
        <taxon>Metamycoplasmataceae</taxon>
        <taxon>Mycoplasmopsis</taxon>
    </lineage>
</organism>
<evidence type="ECO:0000313" key="2">
    <source>
        <dbReference type="Proteomes" id="UP000184322"/>
    </source>
</evidence>
<dbReference type="KEGG" id="mpul:BLA55_03435"/>
<proteinExistence type="predicted"/>
<dbReference type="Proteomes" id="UP000184322">
    <property type="component" value="Chromosome"/>
</dbReference>
<dbReference type="AlphaFoldDB" id="A0A1L4FSU0"/>
<keyword evidence="2" id="KW-1185">Reference proteome</keyword>
<dbReference type="RefSeq" id="WP_073372692.1">
    <property type="nucleotide sequence ID" value="NZ_CP017813.1"/>
</dbReference>
<accession>A0A1L4FSU0</accession>